<protein>
    <submittedName>
        <fullName evidence="1">Uncharacterized protein</fullName>
    </submittedName>
</protein>
<dbReference type="EMBL" id="CAADIW010000009">
    <property type="protein sequence ID" value="VFS21815.1"/>
    <property type="molecule type" value="Genomic_DNA"/>
</dbReference>
<reference evidence="1 2" key="1">
    <citation type="submission" date="2019-03" db="EMBL/GenBank/DDBJ databases">
        <authorList>
            <consortium name="Pathogen Informatics"/>
        </authorList>
    </citation>
    <scope>NUCLEOTIDE SEQUENCE [LARGE SCALE GENOMIC DNA]</scope>
    <source>
        <strain evidence="1 2">NCTC12126</strain>
    </source>
</reference>
<evidence type="ECO:0000313" key="2">
    <source>
        <dbReference type="Proteomes" id="UP000351155"/>
    </source>
</evidence>
<evidence type="ECO:0000313" key="1">
    <source>
        <dbReference type="EMBL" id="VFS21815.1"/>
    </source>
</evidence>
<accession>A0A484XH76</accession>
<dbReference type="Proteomes" id="UP000351155">
    <property type="component" value="Unassembled WGS sequence"/>
</dbReference>
<name>A0A484XH76_9ENTR</name>
<proteinExistence type="predicted"/>
<gene>
    <name evidence="1" type="ORF">NCTC12126_01906</name>
</gene>
<dbReference type="AlphaFoldDB" id="A0A484XH76"/>
<organism evidence="1 2">
    <name type="scientific">Enterobacter cancerogenus</name>
    <dbReference type="NCBI Taxonomy" id="69218"/>
    <lineage>
        <taxon>Bacteria</taxon>
        <taxon>Pseudomonadati</taxon>
        <taxon>Pseudomonadota</taxon>
        <taxon>Gammaproteobacteria</taxon>
        <taxon>Enterobacterales</taxon>
        <taxon>Enterobacteriaceae</taxon>
        <taxon>Enterobacter</taxon>
        <taxon>Enterobacter cloacae complex</taxon>
    </lineage>
</organism>
<sequence>MESPTSIKSRDPFINNIRRNLNSYRIVYVKIVIKYRCNICIFLRIRLFEHTDDMIHMAGAVKIRNNINVSFTGILQ</sequence>